<proteinExistence type="predicted"/>
<dbReference type="STRING" id="857967.G0QN05"/>
<dbReference type="PROSITE" id="PS50919">
    <property type="entry name" value="MIR"/>
    <property type="match status" value="1"/>
</dbReference>
<dbReference type="AlphaFoldDB" id="G0QN05"/>
<evidence type="ECO:0000256" key="2">
    <source>
        <dbReference type="ARBA" id="ARBA00022737"/>
    </source>
</evidence>
<dbReference type="SUPFAM" id="SSF82109">
    <property type="entry name" value="MIR domain"/>
    <property type="match status" value="1"/>
</dbReference>
<dbReference type="GeneID" id="14909581"/>
<organism evidence="4 5">
    <name type="scientific">Ichthyophthirius multifiliis</name>
    <name type="common">White spot disease agent</name>
    <name type="synonym">Ich</name>
    <dbReference type="NCBI Taxonomy" id="5932"/>
    <lineage>
        <taxon>Eukaryota</taxon>
        <taxon>Sar</taxon>
        <taxon>Alveolata</taxon>
        <taxon>Ciliophora</taxon>
        <taxon>Intramacronucleata</taxon>
        <taxon>Oligohymenophorea</taxon>
        <taxon>Hymenostomatida</taxon>
        <taxon>Ophryoglenina</taxon>
        <taxon>Ichthyophthirius</taxon>
    </lineage>
</organism>
<evidence type="ECO:0000256" key="1">
    <source>
        <dbReference type="ARBA" id="ARBA00022729"/>
    </source>
</evidence>
<reference evidence="4 5" key="1">
    <citation type="submission" date="2011-07" db="EMBL/GenBank/DDBJ databases">
        <authorList>
            <person name="Coyne R."/>
            <person name="Brami D."/>
            <person name="Johnson J."/>
            <person name="Hostetler J."/>
            <person name="Hannick L."/>
            <person name="Clark T."/>
            <person name="Cassidy-Hanley D."/>
            <person name="Inman J."/>
        </authorList>
    </citation>
    <scope>NUCLEOTIDE SEQUENCE [LARGE SCALE GENOMIC DNA]</scope>
    <source>
        <strain evidence="4 5">G5</strain>
    </source>
</reference>
<dbReference type="FunCoup" id="G0QN05">
    <property type="interactions" value="312"/>
</dbReference>
<dbReference type="EMBL" id="GL983457">
    <property type="protein sequence ID" value="EGR33403.1"/>
    <property type="molecule type" value="Genomic_DNA"/>
</dbReference>
<name>G0QN05_ICHMU</name>
<keyword evidence="4" id="KW-0808">Transferase</keyword>
<keyword evidence="1" id="KW-0732">Signal</keyword>
<dbReference type="InterPro" id="IPR036300">
    <property type="entry name" value="MIR_dom_sf"/>
</dbReference>
<gene>
    <name evidence="4" type="ORF">IMG5_054310</name>
</gene>
<dbReference type="Pfam" id="PF02815">
    <property type="entry name" value="MIR"/>
    <property type="match status" value="1"/>
</dbReference>
<evidence type="ECO:0000313" key="5">
    <source>
        <dbReference type="Proteomes" id="UP000008983"/>
    </source>
</evidence>
<dbReference type="OrthoDB" id="5588846at2759"/>
<dbReference type="CDD" id="cd23279">
    <property type="entry name" value="beta-trefoil_MIR_SDF2-like"/>
    <property type="match status" value="1"/>
</dbReference>
<dbReference type="PANTHER" id="PTHR46809:SF2">
    <property type="entry name" value="GH21273P"/>
    <property type="match status" value="1"/>
</dbReference>
<accession>G0QN05</accession>
<protein>
    <submittedName>
        <fullName evidence="4">Stromal cell-derived factor 2, putative</fullName>
        <ecNumber evidence="4">2.4.1.109</ecNumber>
    </submittedName>
</protein>
<evidence type="ECO:0000313" key="4">
    <source>
        <dbReference type="EMBL" id="EGR33403.1"/>
    </source>
</evidence>
<evidence type="ECO:0000259" key="3">
    <source>
        <dbReference type="PROSITE" id="PS50919"/>
    </source>
</evidence>
<dbReference type="Proteomes" id="UP000008983">
    <property type="component" value="Unassembled WGS sequence"/>
</dbReference>
<dbReference type="PANTHER" id="PTHR46809">
    <property type="entry name" value="STROMAL CELL-DERIVED FACTOR 2-LIKE PROTEIN"/>
    <property type="match status" value="1"/>
</dbReference>
<dbReference type="RefSeq" id="XP_004037389.1">
    <property type="nucleotide sequence ID" value="XM_004037341.1"/>
</dbReference>
<dbReference type="GO" id="GO:0004169">
    <property type="term" value="F:dolichyl-phosphate-mannose-protein mannosyltransferase activity"/>
    <property type="evidence" value="ECO:0007669"/>
    <property type="project" value="UniProtKB-EC"/>
</dbReference>
<sequence length="231" mass="26572">QCLIVFILKMYLMDQVPEDKLSHVNILNKKIKIKIKGNLSDNDMDSLFTIKFGQGQPVQTYNSPVKCGDIIRLEHINTKKNLHSHNYKSAISNKQEVSGFGNNGQGDLNDNFIIECINGQKGSDLLASFEFYLQHQLSKLYLSSSKRFNYNRSNCGYNCPIIDQLEVNCQSNKDADSKWKVVGGLILQKSQWQNNNVDDSYDDEVYEQPQNKEQLDDEVYEEVQFKKITDL</sequence>
<dbReference type="InParanoid" id="G0QN05"/>
<dbReference type="eggNOG" id="KOG3358">
    <property type="taxonomic scope" value="Eukaryota"/>
</dbReference>
<dbReference type="Gene3D" id="2.80.10.50">
    <property type="match status" value="1"/>
</dbReference>
<dbReference type="EC" id="2.4.1.109" evidence="4"/>
<dbReference type="InterPro" id="IPR016093">
    <property type="entry name" value="MIR_motif"/>
</dbReference>
<dbReference type="SMART" id="SM00472">
    <property type="entry name" value="MIR"/>
    <property type="match status" value="1"/>
</dbReference>
<feature type="non-terminal residue" evidence="4">
    <location>
        <position position="1"/>
    </location>
</feature>
<keyword evidence="2" id="KW-0677">Repeat</keyword>
<keyword evidence="4" id="KW-0328">Glycosyltransferase</keyword>
<keyword evidence="5" id="KW-1185">Reference proteome</keyword>
<feature type="domain" description="MIR" evidence="3">
    <location>
        <begin position="62"/>
        <end position="117"/>
    </location>
</feature>